<dbReference type="Proteomes" id="UP000298424">
    <property type="component" value="Unassembled WGS sequence"/>
</dbReference>
<dbReference type="RefSeq" id="WP_134572518.1">
    <property type="nucleotide sequence ID" value="NZ_SOGT01000012.1"/>
</dbReference>
<comment type="caution">
    <text evidence="1">The sequence shown here is derived from an EMBL/GenBank/DDBJ whole genome shotgun (WGS) entry which is preliminary data.</text>
</comment>
<organism evidence="1 2">
    <name type="scientific">Cryobacterium lyxosi</name>
    <dbReference type="NCBI Taxonomy" id="1259228"/>
    <lineage>
        <taxon>Bacteria</taxon>
        <taxon>Bacillati</taxon>
        <taxon>Actinomycetota</taxon>
        <taxon>Actinomycetes</taxon>
        <taxon>Micrococcales</taxon>
        <taxon>Microbacteriaceae</taxon>
        <taxon>Cryobacterium</taxon>
    </lineage>
</organism>
<name>A0A4R8ZF49_9MICO</name>
<proteinExistence type="predicted"/>
<sequence length="470" mass="51294">MSTDFTRSGRDFTRMLLTTVIVLAVLAGALALLNTTRGPRLESAAINLGSVIDHPGQRLLLNTDQPISSIDPDQITVTPEVPVSVAVDGTVVTITFEDVLNYNTDYRVNIDPVIGLFQGAQSSIEYDFTTDDVDLYTLHRDSRTTDDGTKRPDEIRRDTLLGTEVGQALFTAERIQEFAVLPGYLAVVTLDQENRNHLTMFSLTEETELEIVLPSDTVLKDLQTSRTTNLIGFTLTSGLVGGDHDPVDTLYTYDVNEQTAVPQPVFGVDQRPLPVTDYVFVPNTTSLVAHGPDEVMYLIDVTVEGDIVPLGQHVEMRGLIPGTNSLVVADPTQGASIDLRDSTVTPLDLPADDELGDAIPAKLEVLNREGKYVRLYYAWGTDGTSRPLLALTDREGSSFVYVPASPDTDIRDFCVSPNGQYVAVETFPRGGDSDQYPTLPGSSAMMTTFVDLSTGVSNRSINGFQPHWCK</sequence>
<dbReference type="OrthoDB" id="5057864at2"/>
<evidence type="ECO:0000313" key="1">
    <source>
        <dbReference type="EMBL" id="TFD25111.1"/>
    </source>
</evidence>
<gene>
    <name evidence="1" type="ORF">E3T27_10040</name>
</gene>
<evidence type="ECO:0000313" key="2">
    <source>
        <dbReference type="Proteomes" id="UP000298424"/>
    </source>
</evidence>
<dbReference type="SUPFAM" id="SSF50993">
    <property type="entry name" value="Peptidase/esterase 'gauge' domain"/>
    <property type="match status" value="1"/>
</dbReference>
<dbReference type="EMBL" id="SOGT01000012">
    <property type="protein sequence ID" value="TFD25111.1"/>
    <property type="molecule type" value="Genomic_DNA"/>
</dbReference>
<dbReference type="AlphaFoldDB" id="A0A4R8ZF49"/>
<accession>A0A4R8ZF49</accession>
<protein>
    <recommendedName>
        <fullName evidence="3">SbsA Ig-like domain-containing protein</fullName>
    </recommendedName>
</protein>
<evidence type="ECO:0008006" key="3">
    <source>
        <dbReference type="Google" id="ProtNLM"/>
    </source>
</evidence>
<keyword evidence="2" id="KW-1185">Reference proteome</keyword>
<reference evidence="1 2" key="1">
    <citation type="submission" date="2019-03" db="EMBL/GenBank/DDBJ databases">
        <title>Genomics of glacier-inhabiting Cryobacterium strains.</title>
        <authorList>
            <person name="Liu Q."/>
            <person name="Xin Y.-H."/>
        </authorList>
    </citation>
    <scope>NUCLEOTIDE SEQUENCE [LARGE SCALE GENOMIC DNA]</scope>
    <source>
        <strain evidence="1 2">TMT1-1</strain>
    </source>
</reference>